<dbReference type="GO" id="GO:0005525">
    <property type="term" value="F:GTP binding"/>
    <property type="evidence" value="ECO:0007669"/>
    <property type="project" value="UniProtKB-KW"/>
</dbReference>
<dbReference type="FunFam" id="3.40.50.300:FF:002220">
    <property type="entry name" value="GTPase Era, mitochondrial"/>
    <property type="match status" value="1"/>
</dbReference>
<dbReference type="InterPro" id="IPR005225">
    <property type="entry name" value="Small_GTP-bd"/>
</dbReference>
<dbReference type="SUPFAM" id="SSF52540">
    <property type="entry name" value="P-loop containing nucleoside triphosphate hydrolases"/>
    <property type="match status" value="1"/>
</dbReference>
<evidence type="ECO:0000256" key="5">
    <source>
        <dbReference type="ARBA" id="ARBA00030975"/>
    </source>
</evidence>
<dbReference type="PANTHER" id="PTHR42698:SF1">
    <property type="entry name" value="GTPASE ERA, MITOCHONDRIAL"/>
    <property type="match status" value="1"/>
</dbReference>
<dbReference type="Gene3D" id="3.40.50.300">
    <property type="entry name" value="P-loop containing nucleotide triphosphate hydrolases"/>
    <property type="match status" value="1"/>
</dbReference>
<dbReference type="InterPro" id="IPR015946">
    <property type="entry name" value="KH_dom-like_a/b"/>
</dbReference>
<evidence type="ECO:0000256" key="4">
    <source>
        <dbReference type="ARBA" id="ARBA00023134"/>
    </source>
</evidence>
<dbReference type="Pfam" id="PF01926">
    <property type="entry name" value="MMR_HSR1"/>
    <property type="match status" value="1"/>
</dbReference>
<evidence type="ECO:0000256" key="3">
    <source>
        <dbReference type="ARBA" id="ARBA00022741"/>
    </source>
</evidence>
<dbReference type="GO" id="GO:0005759">
    <property type="term" value="C:mitochondrial matrix"/>
    <property type="evidence" value="ECO:0007669"/>
    <property type="project" value="TreeGrafter"/>
</dbReference>
<dbReference type="Proteomes" id="UP000324629">
    <property type="component" value="Unassembled WGS sequence"/>
</dbReference>
<evidence type="ECO:0000313" key="7">
    <source>
        <dbReference type="EMBL" id="KAA3674046.1"/>
    </source>
</evidence>
<dbReference type="InterPro" id="IPR009019">
    <property type="entry name" value="KH_sf_prok-type"/>
</dbReference>
<evidence type="ECO:0000313" key="8">
    <source>
        <dbReference type="Proteomes" id="UP000324629"/>
    </source>
</evidence>
<evidence type="ECO:0000256" key="1">
    <source>
        <dbReference type="ARBA" id="ARBA00007921"/>
    </source>
</evidence>
<dbReference type="SUPFAM" id="SSF54814">
    <property type="entry name" value="Prokaryotic type KH domain (KH-domain type II)"/>
    <property type="match status" value="1"/>
</dbReference>
<reference evidence="7 8" key="1">
    <citation type="journal article" date="2019" name="Gigascience">
        <title>Whole-genome sequence of the oriental lung fluke Paragonimus westermani.</title>
        <authorList>
            <person name="Oey H."/>
            <person name="Zakrzewski M."/>
            <person name="Narain K."/>
            <person name="Devi K.R."/>
            <person name="Agatsuma T."/>
            <person name="Nawaratna S."/>
            <person name="Gobert G.N."/>
            <person name="Jones M.K."/>
            <person name="Ragan M.A."/>
            <person name="McManus D.P."/>
            <person name="Krause L."/>
        </authorList>
    </citation>
    <scope>NUCLEOTIDE SEQUENCE [LARGE SCALE GENOMIC DNA]</scope>
    <source>
        <strain evidence="7 8">IND2009</strain>
    </source>
</reference>
<evidence type="ECO:0000259" key="6">
    <source>
        <dbReference type="Pfam" id="PF01926"/>
    </source>
</evidence>
<dbReference type="GO" id="GO:0019843">
    <property type="term" value="F:rRNA binding"/>
    <property type="evidence" value="ECO:0007669"/>
    <property type="project" value="TreeGrafter"/>
</dbReference>
<organism evidence="7 8">
    <name type="scientific">Paragonimus westermani</name>
    <dbReference type="NCBI Taxonomy" id="34504"/>
    <lineage>
        <taxon>Eukaryota</taxon>
        <taxon>Metazoa</taxon>
        <taxon>Spiralia</taxon>
        <taxon>Lophotrochozoa</taxon>
        <taxon>Platyhelminthes</taxon>
        <taxon>Trematoda</taxon>
        <taxon>Digenea</taxon>
        <taxon>Plagiorchiida</taxon>
        <taxon>Troglotremata</taxon>
        <taxon>Troglotrematidae</taxon>
        <taxon>Paragonimus</taxon>
    </lineage>
</organism>
<dbReference type="PANTHER" id="PTHR42698">
    <property type="entry name" value="GTPASE ERA"/>
    <property type="match status" value="1"/>
</dbReference>
<dbReference type="EMBL" id="QNGE01003435">
    <property type="protein sequence ID" value="KAA3674046.1"/>
    <property type="molecule type" value="Genomic_DNA"/>
</dbReference>
<dbReference type="CDD" id="cd22534">
    <property type="entry name" value="KH-II_Era"/>
    <property type="match status" value="1"/>
</dbReference>
<dbReference type="AlphaFoldDB" id="A0A5J4NEJ7"/>
<comment type="similarity">
    <text evidence="1">Belongs to the TRAFAC class TrmE-Era-EngA-EngB-Septin-like GTPase superfamily. Era GTPase family.</text>
</comment>
<dbReference type="InterPro" id="IPR005662">
    <property type="entry name" value="GTPase_Era-like"/>
</dbReference>
<proteinExistence type="inferred from homology"/>
<feature type="domain" description="G" evidence="6">
    <location>
        <begin position="82"/>
        <end position="204"/>
    </location>
</feature>
<dbReference type="GO" id="GO:0043024">
    <property type="term" value="F:ribosomal small subunit binding"/>
    <property type="evidence" value="ECO:0007669"/>
    <property type="project" value="TreeGrafter"/>
</dbReference>
<dbReference type="GO" id="GO:0000028">
    <property type="term" value="P:ribosomal small subunit assembly"/>
    <property type="evidence" value="ECO:0007669"/>
    <property type="project" value="TreeGrafter"/>
</dbReference>
<protein>
    <recommendedName>
        <fullName evidence="2">GTPase Era, mitochondrial</fullName>
    </recommendedName>
    <alternativeName>
        <fullName evidence="5">ERA-like protein 1</fullName>
    </alternativeName>
</protein>
<name>A0A5J4NEJ7_9TREM</name>
<evidence type="ECO:0000256" key="2">
    <source>
        <dbReference type="ARBA" id="ARBA00019149"/>
    </source>
</evidence>
<dbReference type="NCBIfam" id="TIGR00231">
    <property type="entry name" value="small_GTP"/>
    <property type="match status" value="1"/>
</dbReference>
<comment type="caution">
    <text evidence="7">The sequence shown here is derived from an EMBL/GenBank/DDBJ whole genome shotgun (WGS) entry which is preliminary data.</text>
</comment>
<sequence length="625" mass="69488">MQHKFVSFSRAIRQCFLAQNGTVGYAHGHLPTTVSLRFNSTSMCVSPDLGKNAASVPATKSEYLQKLLIQQPKTPTDARVLKIAVIGCTNAGKSSLVNMLIKWRVCAVAGKAHTTRSKQMAALMQDNVQLVFVDLPGLVNSGKACKFNLEKSFMRDPHSACFDSDLILVVVDVTHTRSRQELDPEIVKALHFFEGKESVLVLNKIDKAKSDPTRLLEVTRRLTRGVVHNRMSHTDAYMARFQRRAKLSPLVAHLRPPSELIAAHLPQVCHDQANKLLTRLAALQAELENPQPHIALENSVRLITSGTMDCGSVDGGSVAVQSTSSGDSFSWPGSCMELTDDQNSGTTRLVTEVERLAIDDYFTNYTPQTHSVVDSPIEHTDLEPECDSADTSPTECETSLETANTEDAYFQPLLETLKQQLMLKSASPEEVAARRKRWLEVSLAVKGVTDWTGFSEVFMVSSATGDGVDRLRNYLISRAVPGRLWMLSPLLVTDHEPTELVRMAVWAQCLERLRDEVPYAVRILVDDCERACTPGLASEGDDRVFVHARIQCRSERHLRHVLGRGGSTIKEIAGAVKLDLMTMFRSNCVVKLTAEMATVRPHIMRRLRKTDDFANVFPEQDRARN</sequence>
<keyword evidence="4" id="KW-0342">GTP-binding</keyword>
<accession>A0A5J4NEJ7</accession>
<dbReference type="InterPro" id="IPR027417">
    <property type="entry name" value="P-loop_NTPase"/>
</dbReference>
<keyword evidence="8" id="KW-1185">Reference proteome</keyword>
<keyword evidence="3" id="KW-0547">Nucleotide-binding</keyword>
<gene>
    <name evidence="7" type="ORF">DEA37_0001265</name>
</gene>
<dbReference type="InterPro" id="IPR006073">
    <property type="entry name" value="GTP-bd"/>
</dbReference>
<dbReference type="Gene3D" id="3.30.300.20">
    <property type="match status" value="1"/>
</dbReference>